<keyword evidence="3" id="KW-1185">Reference proteome</keyword>
<protein>
    <submittedName>
        <fullName evidence="2">Uncharacterized protein</fullName>
    </submittedName>
</protein>
<sequence length="99" mass="10862">MAKARLRQTQLGKGGRGRTGRERRLARGGSRSCSRFIVLTFAVAESCFSASRSSCRTALGGKTEGLGRPRRRHRRRCECCMWGRAGPPLNHWTVGATAA</sequence>
<gene>
    <name evidence="2" type="ORF">LX32DRAFT_364506</name>
</gene>
<dbReference type="Proteomes" id="UP001232148">
    <property type="component" value="Unassembled WGS sequence"/>
</dbReference>
<dbReference type="AlphaFoldDB" id="A0AAD9HJK2"/>
<reference evidence="2" key="1">
    <citation type="submission" date="2021-06" db="EMBL/GenBank/DDBJ databases">
        <title>Comparative genomics, transcriptomics and evolutionary studies reveal genomic signatures of adaptation to plant cell wall in hemibiotrophic fungi.</title>
        <authorList>
            <consortium name="DOE Joint Genome Institute"/>
            <person name="Baroncelli R."/>
            <person name="Diaz J.F."/>
            <person name="Benocci T."/>
            <person name="Peng M."/>
            <person name="Battaglia E."/>
            <person name="Haridas S."/>
            <person name="Andreopoulos W."/>
            <person name="Labutti K."/>
            <person name="Pangilinan J."/>
            <person name="Floch G.L."/>
            <person name="Makela M.R."/>
            <person name="Henrissat B."/>
            <person name="Grigoriev I.V."/>
            <person name="Crouch J.A."/>
            <person name="De Vries R.P."/>
            <person name="Sukno S.A."/>
            <person name="Thon M.R."/>
        </authorList>
    </citation>
    <scope>NUCLEOTIDE SEQUENCE</scope>
    <source>
        <strain evidence="2">MAFF235873</strain>
    </source>
</reference>
<evidence type="ECO:0000256" key="1">
    <source>
        <dbReference type="SAM" id="MobiDB-lite"/>
    </source>
</evidence>
<name>A0AAD9HJK2_9PEZI</name>
<comment type="caution">
    <text evidence="2">The sequence shown here is derived from an EMBL/GenBank/DDBJ whole genome shotgun (WGS) entry which is preliminary data.</text>
</comment>
<accession>A0AAD9HJK2</accession>
<evidence type="ECO:0000313" key="2">
    <source>
        <dbReference type="EMBL" id="KAK2029241.1"/>
    </source>
</evidence>
<dbReference type="EMBL" id="MU842866">
    <property type="protein sequence ID" value="KAK2029241.1"/>
    <property type="molecule type" value="Genomic_DNA"/>
</dbReference>
<organism evidence="2 3">
    <name type="scientific">Colletotrichum zoysiae</name>
    <dbReference type="NCBI Taxonomy" id="1216348"/>
    <lineage>
        <taxon>Eukaryota</taxon>
        <taxon>Fungi</taxon>
        <taxon>Dikarya</taxon>
        <taxon>Ascomycota</taxon>
        <taxon>Pezizomycotina</taxon>
        <taxon>Sordariomycetes</taxon>
        <taxon>Hypocreomycetidae</taxon>
        <taxon>Glomerellales</taxon>
        <taxon>Glomerellaceae</taxon>
        <taxon>Colletotrichum</taxon>
        <taxon>Colletotrichum graminicola species complex</taxon>
    </lineage>
</organism>
<proteinExistence type="predicted"/>
<evidence type="ECO:0000313" key="3">
    <source>
        <dbReference type="Proteomes" id="UP001232148"/>
    </source>
</evidence>
<feature type="region of interest" description="Disordered" evidence="1">
    <location>
        <begin position="1"/>
        <end position="29"/>
    </location>
</feature>